<dbReference type="Pfam" id="PF09910">
    <property type="entry name" value="DUF2139"/>
    <property type="match status" value="1"/>
</dbReference>
<dbReference type="HOGENOM" id="CLU_543624_0_0_2"/>
<reference evidence="1 3" key="4">
    <citation type="journal article" date="2003" name="Mol. Microbiol.">
        <title>An integrated analysis of the genome of the hyperthermophilic archaeon Pyrococcus abyssi.</title>
        <authorList>
            <person name="Cohen G."/>
            <person name="Barbe V."/>
            <person name="Flament D."/>
            <person name="Galperin M."/>
            <person name="Heilig R."/>
            <person name="Ripp R."/>
            <person name="Lecompte O."/>
            <person name="Prieur D."/>
            <person name="Poch O."/>
            <person name="Quellerou J."/>
            <person name="Thierry J.C."/>
            <person name="Van der Oost J."/>
            <person name="Weissenbach J."/>
            <person name="Zivanovic Y."/>
            <person name="Forterre P."/>
        </authorList>
    </citation>
    <scope>NUCLEOTIDE SEQUENCE [LARGE SCALE GENOMIC DNA]</scope>
    <source>
        <strain evidence="3">GE5 / Orsay</strain>
        <strain evidence="1">Orsay</strain>
    </source>
</reference>
<dbReference type="Proteomes" id="UP000000810">
    <property type="component" value="Chromosome"/>
</dbReference>
<reference evidence="1" key="1">
    <citation type="submission" date="1999-07" db="EMBL/GenBank/DDBJ databases">
        <authorList>
            <person name="Genoscope"/>
        </authorList>
    </citation>
    <scope>NUCLEOTIDE SEQUENCE</scope>
    <source>
        <strain evidence="1">Orsay</strain>
    </source>
</reference>
<evidence type="ECO:0008006" key="5">
    <source>
        <dbReference type="Google" id="ProtNLM"/>
    </source>
</evidence>
<dbReference type="eggNOG" id="arCOG04132">
    <property type="taxonomic scope" value="Archaea"/>
</dbReference>
<dbReference type="CAZy" id="GH122">
    <property type="family name" value="Glycoside Hydrolase Family 122"/>
</dbReference>
<organism evidence="1 3">
    <name type="scientific">Pyrococcus abyssi (strain GE5 / Orsay)</name>
    <dbReference type="NCBI Taxonomy" id="272844"/>
    <lineage>
        <taxon>Archaea</taxon>
        <taxon>Methanobacteriati</taxon>
        <taxon>Methanobacteriota</taxon>
        <taxon>Thermococci</taxon>
        <taxon>Thermococcales</taxon>
        <taxon>Thermococcaceae</taxon>
        <taxon>Pyrococcus</taxon>
    </lineage>
</organism>
<evidence type="ECO:0000313" key="1">
    <source>
        <dbReference type="EMBL" id="CAB49126.1"/>
    </source>
</evidence>
<evidence type="ECO:0000313" key="4">
    <source>
        <dbReference type="Proteomes" id="UP000009139"/>
    </source>
</evidence>
<dbReference type="KEGG" id="pab:PAB0137"/>
<dbReference type="PIR" id="G75209">
    <property type="entry name" value="G75209"/>
</dbReference>
<evidence type="ECO:0000313" key="3">
    <source>
        <dbReference type="Proteomes" id="UP000000810"/>
    </source>
</evidence>
<dbReference type="OrthoDB" id="85148at2157"/>
<evidence type="ECO:0000313" key="2">
    <source>
        <dbReference type="EMBL" id="CCE69578.1"/>
    </source>
</evidence>
<protein>
    <recommendedName>
        <fullName evidence="5">Phosphate ABC transporter substrate-binding protein</fullName>
    </recommendedName>
</protein>
<dbReference type="Proteomes" id="UP000009139">
    <property type="component" value="Chromosome"/>
</dbReference>
<name>Q9V272_PYRAB</name>
<reference evidence="2 4" key="5">
    <citation type="journal article" date="2012" name="Curr. Microbiol.">
        <title>Re-annotation of two hyperthermophilic archaea Pyrococcus abyssi GE5 and Pyrococcus furiosus DSM 3638.</title>
        <authorList>
            <person name="Gao J."/>
            <person name="Wang J."/>
        </authorList>
    </citation>
    <scope>GENOME REANNOTATION</scope>
    <source>
        <strain evidence="2">GE5</strain>
        <strain evidence="4">GE5 / Orsay</strain>
    </source>
</reference>
<dbReference type="PATRIC" id="fig|272844.11.peg.218"/>
<keyword evidence="3" id="KW-1185">Reference proteome</keyword>
<dbReference type="PIRSF" id="PIRSF016666">
    <property type="entry name" value="UCP016666"/>
    <property type="match status" value="1"/>
</dbReference>
<reference evidence="1" key="3">
    <citation type="journal article" date="2001" name="Genome Res.">
        <title>Genome evolution at the genus level: comparison of three complete genomes of hyperthermophilic archaea.</title>
        <authorList>
            <person name="Lecompte O."/>
            <person name="Ripp R."/>
            <person name="Puzos-Barbe V."/>
            <person name="Duprat S."/>
            <person name="Heilig R."/>
            <person name="Dietrich J."/>
            <person name="Thierry J.C."/>
            <person name="Poch O."/>
        </authorList>
    </citation>
    <scope>NUCLEOTIDE SEQUENCE</scope>
    <source>
        <strain evidence="1">Orsay</strain>
    </source>
</reference>
<sequence length="483" mass="54166">MGILEKLQSFPPRYGPEWGSGGIFGLKYHRETLYFTLAFEGEAHFITSDSHQVYEFQLVGPRPTSGGDTYNAVETVDEFIYFGGWVHAPAKFRGKREGKATIDFSNKYSHVHEYDTSTGRIRLVWKESLHHPEKWVGEVSEIIYNPYTDELLLAREDGHENLGVYSLDRRRGGLRRLLSKPSPKGTQVHDVAFFGVGKNYTKGLEGIYALDMVTEKWDEFKLSGSIDGEGYVEPHLGAMASVNNRAFAFVRGGVFVGNPYNGEEFRFVRLFDFPTFYAPFRVNALNFGGGIIIAFNSHHDAYYKPRTEEEKLYHRFTNTIVGPSVLVYIAPPLVKIVGTFGARVTSIENAGDKLLVATNTTPNTGALDATPFDTGYRNILVFDHEIININNSPPVRFSVPLIRNIFGGIPLDGYKEPRIILKLSQDAKLIVHEYDLALPLEESDADSFDVRRGRDVIDLSAFSGIVSFKLEGDANGKAIIELR</sequence>
<dbReference type="AlphaFoldDB" id="Q9V272"/>
<dbReference type="STRING" id="272844.PAB0137"/>
<accession>Q9V272</accession>
<proteinExistence type="predicted"/>
<dbReference type="EMBL" id="HE613800">
    <property type="protein sequence ID" value="CCE69578.1"/>
    <property type="molecule type" value="Genomic_DNA"/>
</dbReference>
<dbReference type="InterPro" id="IPR016675">
    <property type="entry name" value="UCP016666"/>
</dbReference>
<reference evidence="1" key="2">
    <citation type="journal article" date="2000" name="J. Mol. Biol.">
        <title>Archaeal homologs of eukaryotic methylation guide small nucleolar RNAs: lessons from the Pyrococcus genomes.</title>
        <authorList>
            <person name="Gaspin C."/>
            <person name="Cavaille J."/>
            <person name="Erauso G."/>
        </authorList>
    </citation>
    <scope>NUCLEOTIDE SEQUENCE</scope>
    <source>
        <strain evidence="1">Orsay</strain>
    </source>
</reference>
<dbReference type="RefSeq" id="WP_010867326.1">
    <property type="nucleotide sequence ID" value="NC_000868.1"/>
</dbReference>
<gene>
    <name evidence="1" type="ordered locus">PAB0137</name>
</gene>
<dbReference type="EMBL" id="AJ248283">
    <property type="protein sequence ID" value="CAB49126.1"/>
    <property type="molecule type" value="Genomic_DNA"/>
</dbReference>